<proteinExistence type="inferred from homology"/>
<comment type="caution">
    <text evidence="2">The sequence shown here is derived from an EMBL/GenBank/DDBJ whole genome shotgun (WGS) entry which is preliminary data.</text>
</comment>
<reference evidence="2" key="1">
    <citation type="submission" date="2021-02" db="EMBL/GenBank/DDBJ databases">
        <authorList>
            <person name="Nowell W R."/>
        </authorList>
    </citation>
    <scope>NUCLEOTIDE SEQUENCE</scope>
</reference>
<dbReference type="PANTHER" id="PTHR31449">
    <property type="entry name" value="UPF0598 PROTEIN C8ORF82"/>
    <property type="match status" value="1"/>
</dbReference>
<feature type="non-terminal residue" evidence="2">
    <location>
        <position position="1"/>
    </location>
</feature>
<organism evidence="2 3">
    <name type="scientific">Rotaria magnacalcarata</name>
    <dbReference type="NCBI Taxonomy" id="392030"/>
    <lineage>
        <taxon>Eukaryota</taxon>
        <taxon>Metazoa</taxon>
        <taxon>Spiralia</taxon>
        <taxon>Gnathifera</taxon>
        <taxon>Rotifera</taxon>
        <taxon>Eurotatoria</taxon>
        <taxon>Bdelloidea</taxon>
        <taxon>Philodinida</taxon>
        <taxon>Philodinidae</taxon>
        <taxon>Rotaria</taxon>
    </lineage>
</organism>
<dbReference type="InterPro" id="IPR028108">
    <property type="entry name" value="DUF4505"/>
</dbReference>
<dbReference type="Proteomes" id="UP000681720">
    <property type="component" value="Unassembled WGS sequence"/>
</dbReference>
<comment type="similarity">
    <text evidence="1">Belongs to the UPF0598 family.</text>
</comment>
<protein>
    <submittedName>
        <fullName evidence="2">Uncharacterized protein</fullName>
    </submittedName>
</protein>
<dbReference type="PANTHER" id="PTHR31449:SF3">
    <property type="entry name" value="UPF0598 PROTEIN C8ORF82"/>
    <property type="match status" value="1"/>
</dbReference>
<evidence type="ECO:0000256" key="1">
    <source>
        <dbReference type="ARBA" id="ARBA00006322"/>
    </source>
</evidence>
<sequence>YDMLLTILRSLKAHKYITRHSSSYIQGQAPPDRTDVREYFYYIDSFGQLFLDDVRFKNFTSCYKDPKFLQFFFTRVRANTFSDRPYVSLFPYVSLCGRERNFIRCADVPFVLTQFFDGKDLFECCHIPSTMLSIRFEPERLYVKPDTGRIYYPLSDNFHTGIALIKDAIAERLSSHLIYDDKTDGVPHSIEWKEKRYHLKKDNPIEKLVFEHSRFVA</sequence>
<dbReference type="AlphaFoldDB" id="A0A8S2ZW98"/>
<evidence type="ECO:0000313" key="3">
    <source>
        <dbReference type="Proteomes" id="UP000681720"/>
    </source>
</evidence>
<gene>
    <name evidence="2" type="ORF">GIL414_LOCUS41468</name>
</gene>
<name>A0A8S2ZW98_9BILA</name>
<evidence type="ECO:0000313" key="2">
    <source>
        <dbReference type="EMBL" id="CAF4660674.1"/>
    </source>
</evidence>
<accession>A0A8S2ZW98</accession>
<dbReference type="Pfam" id="PF14956">
    <property type="entry name" value="DUF4505"/>
    <property type="match status" value="1"/>
</dbReference>
<dbReference type="EMBL" id="CAJOBJ010117602">
    <property type="protein sequence ID" value="CAF4660674.1"/>
    <property type="molecule type" value="Genomic_DNA"/>
</dbReference>